<protein>
    <recommendedName>
        <fullName evidence="9">rRNA biogenesis protein RRP36</fullName>
    </recommendedName>
</protein>
<comment type="subcellular location">
    <subcellularLocation>
        <location evidence="1 9">Nucleus</location>
        <location evidence="1 9">Nucleolus</location>
    </subcellularLocation>
</comment>
<keyword evidence="4 9" id="KW-0698">rRNA processing</keyword>
<name>A0AAD5TU40_9FUNG</name>
<evidence type="ECO:0000256" key="4">
    <source>
        <dbReference type="ARBA" id="ARBA00022552"/>
    </source>
</evidence>
<keyword evidence="7 9" id="KW-0687">Ribonucleoprotein</keyword>
<feature type="compositionally biased region" description="Basic and acidic residues" evidence="10">
    <location>
        <begin position="31"/>
        <end position="43"/>
    </location>
</feature>
<accession>A0AAD5TU40</accession>
<comment type="subunit">
    <text evidence="9">Associates with 90S and pre-40S pre-ribosomal particles.</text>
</comment>
<keyword evidence="3 9" id="KW-0690">Ribosome biogenesis</keyword>
<comment type="function">
    <text evidence="8 9">Component of the 90S pre-ribosome involved in the maturation of rRNAs. Required for early cleavages of the pre-RNAs in the 40S ribosomal subunit maturation pathway.</text>
</comment>
<organism evidence="11 12">
    <name type="scientific">Geranomyces variabilis</name>
    <dbReference type="NCBI Taxonomy" id="109894"/>
    <lineage>
        <taxon>Eukaryota</taxon>
        <taxon>Fungi</taxon>
        <taxon>Fungi incertae sedis</taxon>
        <taxon>Chytridiomycota</taxon>
        <taxon>Chytridiomycota incertae sedis</taxon>
        <taxon>Chytridiomycetes</taxon>
        <taxon>Spizellomycetales</taxon>
        <taxon>Powellomycetaceae</taxon>
        <taxon>Geranomyces</taxon>
    </lineage>
</organism>
<evidence type="ECO:0000256" key="2">
    <source>
        <dbReference type="ARBA" id="ARBA00009418"/>
    </source>
</evidence>
<dbReference type="PANTHER" id="PTHR21738:SF0">
    <property type="entry name" value="RIBOSOMAL RNA PROCESSING PROTEIN 36 HOMOLOG"/>
    <property type="match status" value="1"/>
</dbReference>
<feature type="compositionally biased region" description="Acidic residues" evidence="10">
    <location>
        <begin position="44"/>
        <end position="84"/>
    </location>
</feature>
<dbReference type="GO" id="GO:0030686">
    <property type="term" value="C:90S preribosome"/>
    <property type="evidence" value="ECO:0007669"/>
    <property type="project" value="TreeGrafter"/>
</dbReference>
<evidence type="ECO:0000313" key="11">
    <source>
        <dbReference type="EMBL" id="KAJ3182744.1"/>
    </source>
</evidence>
<proteinExistence type="inferred from homology"/>
<evidence type="ECO:0000313" key="12">
    <source>
        <dbReference type="Proteomes" id="UP001212152"/>
    </source>
</evidence>
<feature type="region of interest" description="Disordered" evidence="10">
    <location>
        <begin position="1"/>
        <end position="88"/>
    </location>
</feature>
<reference evidence="11" key="1">
    <citation type="submission" date="2020-05" db="EMBL/GenBank/DDBJ databases">
        <title>Phylogenomic resolution of chytrid fungi.</title>
        <authorList>
            <person name="Stajich J.E."/>
            <person name="Amses K."/>
            <person name="Simmons R."/>
            <person name="Seto K."/>
            <person name="Myers J."/>
            <person name="Bonds A."/>
            <person name="Quandt C.A."/>
            <person name="Barry K."/>
            <person name="Liu P."/>
            <person name="Grigoriev I."/>
            <person name="Longcore J.E."/>
            <person name="James T.Y."/>
        </authorList>
    </citation>
    <scope>NUCLEOTIDE SEQUENCE</scope>
    <source>
        <strain evidence="11">JEL0379</strain>
    </source>
</reference>
<comment type="caution">
    <text evidence="11">The sequence shown here is derived from an EMBL/GenBank/DDBJ whole genome shotgun (WGS) entry which is preliminary data.</text>
</comment>
<keyword evidence="12" id="KW-1185">Reference proteome</keyword>
<dbReference type="PANTHER" id="PTHR21738">
    <property type="entry name" value="RIBOSOMAL RNA PROCESSING PROTEIN 36 HOMOLOG"/>
    <property type="match status" value="1"/>
</dbReference>
<dbReference type="Pfam" id="PF06102">
    <property type="entry name" value="RRP36"/>
    <property type="match status" value="1"/>
</dbReference>
<keyword evidence="5" id="KW-0175">Coiled coil</keyword>
<evidence type="ECO:0000256" key="1">
    <source>
        <dbReference type="ARBA" id="ARBA00004604"/>
    </source>
</evidence>
<dbReference type="AlphaFoldDB" id="A0AAD5TU40"/>
<evidence type="ECO:0000256" key="3">
    <source>
        <dbReference type="ARBA" id="ARBA00022517"/>
    </source>
</evidence>
<dbReference type="GO" id="GO:0005730">
    <property type="term" value="C:nucleolus"/>
    <property type="evidence" value="ECO:0007669"/>
    <property type="project" value="UniProtKB-SubCell"/>
</dbReference>
<evidence type="ECO:0000256" key="7">
    <source>
        <dbReference type="ARBA" id="ARBA00023274"/>
    </source>
</evidence>
<feature type="compositionally biased region" description="Acidic residues" evidence="10">
    <location>
        <begin position="14"/>
        <end position="27"/>
    </location>
</feature>
<evidence type="ECO:0000256" key="10">
    <source>
        <dbReference type="SAM" id="MobiDB-lite"/>
    </source>
</evidence>
<dbReference type="GO" id="GO:0000462">
    <property type="term" value="P:maturation of SSU-rRNA from tricistronic rRNA transcript (SSU-rRNA, 5.8S rRNA, LSU-rRNA)"/>
    <property type="evidence" value="ECO:0007669"/>
    <property type="project" value="TreeGrafter"/>
</dbReference>
<evidence type="ECO:0000256" key="6">
    <source>
        <dbReference type="ARBA" id="ARBA00023242"/>
    </source>
</evidence>
<dbReference type="EMBL" id="JADGJQ010000008">
    <property type="protein sequence ID" value="KAJ3182744.1"/>
    <property type="molecule type" value="Genomic_DNA"/>
</dbReference>
<feature type="region of interest" description="Disordered" evidence="10">
    <location>
        <begin position="319"/>
        <end position="340"/>
    </location>
</feature>
<evidence type="ECO:0000256" key="9">
    <source>
        <dbReference type="RuleBase" id="RU368027"/>
    </source>
</evidence>
<dbReference type="Proteomes" id="UP001212152">
    <property type="component" value="Unassembled WGS sequence"/>
</dbReference>
<evidence type="ECO:0000256" key="5">
    <source>
        <dbReference type="ARBA" id="ARBA00023054"/>
    </source>
</evidence>
<comment type="similarity">
    <text evidence="2 9">Belongs to the RRP36 family.</text>
</comment>
<gene>
    <name evidence="11" type="ORF">HDU87_008083</name>
</gene>
<evidence type="ECO:0000256" key="8">
    <source>
        <dbReference type="ARBA" id="ARBA00025053"/>
    </source>
</evidence>
<sequence>MDRLMRRMQSFDAPTDEEEDDDEEFNDSDQAGERAARRKQMERENEDESSSEAEFEQDSDSQSEAEDEDSEEEVAGGSEDEDDVKLERLRRELAEVPFDQLIEIQQSVGMKKFHSNYRGARNTDSGAAPDTSDVADTASKKKPKYLSARDIERGGTSSGKLIRPAKRANKNMPLEVTSKRAVTRKRDVIELPKNKTRDPRFDPLAGKLNEGLFDSSYGFLREYEQSEMEMLKKQIVTEKNPEVKAQMQETLTSMTSRMQARKTKEKRKALVKDWKKKEAALVQQGKKPWQLKNSDIKKMELVEKYKSMKSKDVEKLLEKRRKKNATKERRFLPYARRSAP</sequence>
<dbReference type="InterPro" id="IPR009292">
    <property type="entry name" value="RRP36"/>
</dbReference>
<feature type="region of interest" description="Disordered" evidence="10">
    <location>
        <begin position="115"/>
        <end position="180"/>
    </location>
</feature>
<keyword evidence="6 9" id="KW-0539">Nucleus</keyword>